<dbReference type="OrthoDB" id="10012212at2759"/>
<evidence type="ECO:0000256" key="6">
    <source>
        <dbReference type="ARBA" id="ARBA00023136"/>
    </source>
</evidence>
<keyword evidence="3 7" id="KW-0812">Transmembrane</keyword>
<evidence type="ECO:0000313" key="8">
    <source>
        <dbReference type="EMBL" id="KKF95677.1"/>
    </source>
</evidence>
<name>A0A0F8CYH8_CERFI</name>
<evidence type="ECO:0000256" key="5">
    <source>
        <dbReference type="ARBA" id="ARBA00022989"/>
    </source>
</evidence>
<accession>A0A0F8CYH8</accession>
<dbReference type="GO" id="GO:0005789">
    <property type="term" value="C:endoplasmic reticulum membrane"/>
    <property type="evidence" value="ECO:0007669"/>
    <property type="project" value="UniProtKB-SubCell"/>
</dbReference>
<dbReference type="EMBL" id="LBBL01000082">
    <property type="protein sequence ID" value="KKF95677.1"/>
    <property type="molecule type" value="Genomic_DNA"/>
</dbReference>
<dbReference type="AlphaFoldDB" id="A0A0F8CYH8"/>
<feature type="transmembrane region" description="Helical" evidence="7">
    <location>
        <begin position="20"/>
        <end position="39"/>
    </location>
</feature>
<keyword evidence="6 7" id="KW-0472">Membrane</keyword>
<evidence type="ECO:0000256" key="7">
    <source>
        <dbReference type="SAM" id="Phobius"/>
    </source>
</evidence>
<sequence>MAQKAKKDMAKANISTLKNLHTLSAIFNGLFLALSLTLFKRSLVYYAVLSTPAFICQLVMEKTGRPTYDPATRALRSPGSDLSSSGLMDSMFDTIWVTWGCLVLVLIFGNGAWVIWSLVPAFALYKAYGLLSAGRALMGMGNPQPMGADMNDMAPTQNRKQRRKA</sequence>
<reference evidence="8 9" key="1">
    <citation type="submission" date="2015-04" db="EMBL/GenBank/DDBJ databases">
        <title>Genome sequence of Ceratocystis platani, a major pathogen of plane trees.</title>
        <authorList>
            <person name="Belbahri L."/>
        </authorList>
    </citation>
    <scope>NUCLEOTIDE SEQUENCE [LARGE SCALE GENOMIC DNA]</scope>
    <source>
        <strain evidence="8 9">CFO</strain>
    </source>
</reference>
<evidence type="ECO:0000313" key="9">
    <source>
        <dbReference type="Proteomes" id="UP000034841"/>
    </source>
</evidence>
<dbReference type="Pfam" id="PF05620">
    <property type="entry name" value="TMEM208_SND2"/>
    <property type="match status" value="1"/>
</dbReference>
<evidence type="ECO:0000256" key="3">
    <source>
        <dbReference type="ARBA" id="ARBA00022692"/>
    </source>
</evidence>
<keyword evidence="4" id="KW-0256">Endoplasmic reticulum</keyword>
<evidence type="ECO:0000256" key="2">
    <source>
        <dbReference type="ARBA" id="ARBA00009950"/>
    </source>
</evidence>
<organism evidence="8 9">
    <name type="scientific">Ceratocystis fimbriata f. sp. platani</name>
    <dbReference type="NCBI Taxonomy" id="88771"/>
    <lineage>
        <taxon>Eukaryota</taxon>
        <taxon>Fungi</taxon>
        <taxon>Dikarya</taxon>
        <taxon>Ascomycota</taxon>
        <taxon>Pezizomycotina</taxon>
        <taxon>Sordariomycetes</taxon>
        <taxon>Hypocreomycetidae</taxon>
        <taxon>Microascales</taxon>
        <taxon>Ceratocystidaceae</taxon>
        <taxon>Ceratocystis</taxon>
    </lineage>
</organism>
<gene>
    <name evidence="8" type="ORF">CFO_g1966</name>
</gene>
<dbReference type="InterPro" id="IPR008506">
    <property type="entry name" value="SND2/TMEM208"/>
</dbReference>
<dbReference type="GO" id="GO:0006624">
    <property type="term" value="P:vacuolar protein processing"/>
    <property type="evidence" value="ECO:0007669"/>
    <property type="project" value="TreeGrafter"/>
</dbReference>
<keyword evidence="5 7" id="KW-1133">Transmembrane helix</keyword>
<comment type="subcellular location">
    <subcellularLocation>
        <location evidence="1">Endoplasmic reticulum membrane</location>
        <topology evidence="1">Multi-pass membrane protein</topology>
    </subcellularLocation>
</comment>
<proteinExistence type="inferred from homology"/>
<protein>
    <submittedName>
        <fullName evidence="8">Uncharacterized protein</fullName>
    </submittedName>
</protein>
<dbReference type="GO" id="GO:0005773">
    <property type="term" value="C:vacuole"/>
    <property type="evidence" value="ECO:0007669"/>
    <property type="project" value="GOC"/>
</dbReference>
<evidence type="ECO:0000256" key="1">
    <source>
        <dbReference type="ARBA" id="ARBA00004477"/>
    </source>
</evidence>
<keyword evidence="9" id="KW-1185">Reference proteome</keyword>
<dbReference type="PANTHER" id="PTHR13505:SF7">
    <property type="entry name" value="TRANSMEMBRANE PROTEIN 208"/>
    <property type="match status" value="1"/>
</dbReference>
<comment type="caution">
    <text evidence="8">The sequence shown here is derived from an EMBL/GenBank/DDBJ whole genome shotgun (WGS) entry which is preliminary data.</text>
</comment>
<comment type="similarity">
    <text evidence="2">Belongs to the TMEM208 family.</text>
</comment>
<feature type="transmembrane region" description="Helical" evidence="7">
    <location>
        <begin position="96"/>
        <end position="125"/>
    </location>
</feature>
<dbReference type="PANTHER" id="PTHR13505">
    <property type="entry name" value="TRANSMEMBRANE PROTEIN 208"/>
    <property type="match status" value="1"/>
</dbReference>
<dbReference type="Proteomes" id="UP000034841">
    <property type="component" value="Unassembled WGS sequence"/>
</dbReference>
<evidence type="ECO:0000256" key="4">
    <source>
        <dbReference type="ARBA" id="ARBA00022824"/>
    </source>
</evidence>